<reference evidence="2 3" key="1">
    <citation type="submission" date="2016-07" db="EMBL/GenBank/DDBJ databases">
        <title>Pervasive Adenine N6-methylation of Active Genes in Fungi.</title>
        <authorList>
            <consortium name="DOE Joint Genome Institute"/>
            <person name="Mondo S.J."/>
            <person name="Dannebaum R.O."/>
            <person name="Kuo R.C."/>
            <person name="Labutti K."/>
            <person name="Haridas S."/>
            <person name="Kuo A."/>
            <person name="Salamov A."/>
            <person name="Ahrendt S.R."/>
            <person name="Lipzen A."/>
            <person name="Sullivan W."/>
            <person name="Andreopoulos W.B."/>
            <person name="Clum A."/>
            <person name="Lindquist E."/>
            <person name="Daum C."/>
            <person name="Ramamoorthy G.K."/>
            <person name="Gryganskyi A."/>
            <person name="Culley D."/>
            <person name="Magnuson J.K."/>
            <person name="James T.Y."/>
            <person name="O'Malley M.A."/>
            <person name="Stajich J.E."/>
            <person name="Spatafora J.W."/>
            <person name="Visel A."/>
            <person name="Grigoriev I.V."/>
        </authorList>
    </citation>
    <scope>NUCLEOTIDE SEQUENCE [LARGE SCALE GENOMIC DNA]</scope>
    <source>
        <strain evidence="2 3">68-887.2</strain>
    </source>
</reference>
<proteinExistence type="predicted"/>
<evidence type="ECO:0000313" key="3">
    <source>
        <dbReference type="Proteomes" id="UP000193986"/>
    </source>
</evidence>
<protein>
    <recommendedName>
        <fullName evidence="4">Mediator complex subunit 16</fullName>
    </recommendedName>
</protein>
<evidence type="ECO:0000256" key="1">
    <source>
        <dbReference type="SAM" id="MobiDB-lite"/>
    </source>
</evidence>
<sequence length="879" mass="95983">MEVDDEVTAESSKAAQKRFRRMTTVPPALCSSRSAAIHPHTSDLIYPVPAPSLGQLITPLLTRSAPRPLPHPSVTTPGQQVSVSPDGEWVVTFHPYPSTPGGAIAIYPSSILSPMTTAQAIPTHGVFPLSSAPLAITHLYPAPTHTPSGRASARGPRQPAAYSSRQGPVFLVLSSTGLSLYYPCIHIHRQNLDSDSINSTRYVMHDLHASLHTRCHVSHMADTTMLIGSASRELKKGWMGLVGGSEGVWVGWEDVNGPGIARVEIGAKEDQRFYMTVTATPMPRLPDMAPRDTVLQGMVFMPLHEDRRRRTSEEAINAESRVRAVESVAVACIYSEQDSGETRTSVQVLGFERREVEISESFAEISSSGEIARAWDWSAIPNPLFSSKSPANTSVLAIAPLPDVQDRTMILAILHDSRGMTINHIDLFPPPNEETGADDTVRWECIQGEDIKLGELPYVRDLELVLSQSVDRGCLGLAAVISKTFGAVPVVIPALNRDETSPLVDNISVALLLAIKQDVDYSDVIRAVSGQTHADQQNCEFSTTGRYPKLISAAVVSDILARTYTMLENEVSLNELAELLKLQIAFYQSSHHNRLSFAAELVHLFGASRLFSRCAVSSRQGQIDFDLDSVWGLCGVAEWTLTTLAGIFRDIVLARGELEWSPSADLDGFEHILAVLHPELRPLIILVLSQVIAYSKFVLALDRPILQTESRFLPGAIGKDPRATVLVQERMRSLSQSLGVDIVIWGRALTSISKLLLDPMSEVDLKLSLASLSLGPIRNTIQPVLAALPNPSSLFTTTSSNEEEYDAITFLPLQRQVRSTKGIRCIRCGWRTVALKREDRSQVIVLADGVDEIGNGLGWAGWKVERETGCSCGGSWVFG</sequence>
<gene>
    <name evidence="2" type="ORF">BCR39DRAFT_588594</name>
</gene>
<comment type="caution">
    <text evidence="2">The sequence shown here is derived from an EMBL/GenBank/DDBJ whole genome shotgun (WGS) entry which is preliminary data.</text>
</comment>
<dbReference type="OrthoDB" id="2535907at2759"/>
<name>A0A1Y2B1W9_9TREE</name>
<keyword evidence="3" id="KW-1185">Reference proteome</keyword>
<accession>A0A1Y2B1W9</accession>
<organism evidence="2 3">
    <name type="scientific">Naematelia encephala</name>
    <dbReference type="NCBI Taxonomy" id="71784"/>
    <lineage>
        <taxon>Eukaryota</taxon>
        <taxon>Fungi</taxon>
        <taxon>Dikarya</taxon>
        <taxon>Basidiomycota</taxon>
        <taxon>Agaricomycotina</taxon>
        <taxon>Tremellomycetes</taxon>
        <taxon>Tremellales</taxon>
        <taxon>Naemateliaceae</taxon>
        <taxon>Naematelia</taxon>
    </lineage>
</organism>
<dbReference type="InParanoid" id="A0A1Y2B1W9"/>
<evidence type="ECO:0000313" key="2">
    <source>
        <dbReference type="EMBL" id="ORY28812.1"/>
    </source>
</evidence>
<dbReference type="STRING" id="71784.A0A1Y2B1W9"/>
<evidence type="ECO:0008006" key="4">
    <source>
        <dbReference type="Google" id="ProtNLM"/>
    </source>
</evidence>
<dbReference type="EMBL" id="MCFC01000029">
    <property type="protein sequence ID" value="ORY28812.1"/>
    <property type="molecule type" value="Genomic_DNA"/>
</dbReference>
<dbReference type="Proteomes" id="UP000193986">
    <property type="component" value="Unassembled WGS sequence"/>
</dbReference>
<feature type="region of interest" description="Disordered" evidence="1">
    <location>
        <begin position="1"/>
        <end position="20"/>
    </location>
</feature>
<dbReference type="AlphaFoldDB" id="A0A1Y2B1W9"/>